<feature type="domain" description="RsdA/BaiN/AoA(So)-like insert" evidence="5">
    <location>
        <begin position="197"/>
        <end position="342"/>
    </location>
</feature>
<dbReference type="OrthoDB" id="9773233at2"/>
<dbReference type="SUPFAM" id="SSF160996">
    <property type="entry name" value="HI0933 insert domain-like"/>
    <property type="match status" value="1"/>
</dbReference>
<dbReference type="Gene3D" id="1.10.8.260">
    <property type="entry name" value="HI0933 insert domain-like"/>
    <property type="match status" value="1"/>
</dbReference>
<evidence type="ECO:0000313" key="6">
    <source>
        <dbReference type="EMBL" id="RFU17981.1"/>
    </source>
</evidence>
<dbReference type="PANTHER" id="PTHR42887:SF2">
    <property type="entry name" value="OS12G0638800 PROTEIN"/>
    <property type="match status" value="1"/>
</dbReference>
<dbReference type="EMBL" id="QVQT01000002">
    <property type="protein sequence ID" value="RFU17981.1"/>
    <property type="molecule type" value="Genomic_DNA"/>
</dbReference>
<dbReference type="PRINTS" id="PR00411">
    <property type="entry name" value="PNDRDTASEI"/>
</dbReference>
<accession>A0A372IT66</accession>
<dbReference type="InterPro" id="IPR036188">
    <property type="entry name" value="FAD/NAD-bd_sf"/>
</dbReference>
<protein>
    <submittedName>
        <fullName evidence="6">Aminoacetone oxidase family FAD-binding enzyme</fullName>
    </submittedName>
</protein>
<keyword evidence="7" id="KW-1185">Reference proteome</keyword>
<sequence length="403" mass="42833">MGYGAVNSQRGRSRDVLVLGAGAAGLMAAIEAGRRGLRVTVLDHAERPGKKILISGGGRCNFTNIHCRPENFLSENPHFARSALAGFTPQDFLELVHRHRIPYHEKTLGQLFCDGSAQAILDLLLEECAAAGVEIELRQKVTAVGHGSGFTVETESDSFGSSAVIVATGGLSIPKMGATGLAYEIARQFGLRVVEPRPALVPLTLDGAARESWCDLAGVSAEVVASTGKQRFREKMLVTHRGLSGPAILQISSYWRQGETVEIDFAPGEPVYAGLLALSAGRHTAAAETALRQVLPQRLAERLLALDPPQGWSNRALEAAEQRLHRWPVVPSGTEGFDKAEVTAGGVATAELSAKTMEAKRVPGLYFIGEAVDVTGHLGGFNFQWAWASGAAAGRAVKAGIRD</sequence>
<dbReference type="Proteomes" id="UP000264702">
    <property type="component" value="Unassembled WGS sequence"/>
</dbReference>
<evidence type="ECO:0000313" key="7">
    <source>
        <dbReference type="Proteomes" id="UP000264702"/>
    </source>
</evidence>
<dbReference type="InterPro" id="IPR057661">
    <property type="entry name" value="RsdA/BaiN/AoA(So)_Rossmann"/>
</dbReference>
<dbReference type="PRINTS" id="PR00368">
    <property type="entry name" value="FADPNR"/>
</dbReference>
<comment type="cofactor">
    <cofactor evidence="1">
        <name>FAD</name>
        <dbReference type="ChEBI" id="CHEBI:57692"/>
    </cofactor>
</comment>
<evidence type="ECO:0000256" key="1">
    <source>
        <dbReference type="ARBA" id="ARBA00001974"/>
    </source>
</evidence>
<organism evidence="6 7">
    <name type="scientific">Paracidobacterium acidisoli</name>
    <dbReference type="NCBI Taxonomy" id="2303751"/>
    <lineage>
        <taxon>Bacteria</taxon>
        <taxon>Pseudomonadati</taxon>
        <taxon>Acidobacteriota</taxon>
        <taxon>Terriglobia</taxon>
        <taxon>Terriglobales</taxon>
        <taxon>Acidobacteriaceae</taxon>
        <taxon>Paracidobacterium</taxon>
    </lineage>
</organism>
<dbReference type="InterPro" id="IPR055178">
    <property type="entry name" value="RsdA/BaiN/AoA(So)-like_dom"/>
</dbReference>
<dbReference type="PANTHER" id="PTHR42887">
    <property type="entry name" value="OS12G0638800 PROTEIN"/>
    <property type="match status" value="1"/>
</dbReference>
<evidence type="ECO:0000256" key="2">
    <source>
        <dbReference type="ARBA" id="ARBA00022630"/>
    </source>
</evidence>
<dbReference type="Pfam" id="PF03486">
    <property type="entry name" value="HI0933_like"/>
    <property type="match status" value="1"/>
</dbReference>
<gene>
    <name evidence="6" type="ORF">D0Y96_06385</name>
</gene>
<keyword evidence="3" id="KW-0274">FAD</keyword>
<evidence type="ECO:0000256" key="3">
    <source>
        <dbReference type="ARBA" id="ARBA00022827"/>
    </source>
</evidence>
<name>A0A372IT66_9BACT</name>
<dbReference type="Gene3D" id="3.50.50.60">
    <property type="entry name" value="FAD/NAD(P)-binding domain"/>
    <property type="match status" value="1"/>
</dbReference>
<dbReference type="NCBIfam" id="TIGR00275">
    <property type="entry name" value="aminoacetone oxidase family FAD-binding enzyme"/>
    <property type="match status" value="1"/>
</dbReference>
<dbReference type="SUPFAM" id="SSF51905">
    <property type="entry name" value="FAD/NAD(P)-binding domain"/>
    <property type="match status" value="1"/>
</dbReference>
<dbReference type="Pfam" id="PF22780">
    <property type="entry name" value="HI0933_like_1st"/>
    <property type="match status" value="1"/>
</dbReference>
<keyword evidence="2" id="KW-0285">Flavoprotein</keyword>
<dbReference type="InterPro" id="IPR004792">
    <property type="entry name" value="BaiN-like"/>
</dbReference>
<dbReference type="AlphaFoldDB" id="A0A372IT66"/>
<evidence type="ECO:0000259" key="5">
    <source>
        <dbReference type="Pfam" id="PF22780"/>
    </source>
</evidence>
<dbReference type="InterPro" id="IPR023166">
    <property type="entry name" value="BaiN-like_dom_sf"/>
</dbReference>
<proteinExistence type="predicted"/>
<comment type="caution">
    <text evidence="6">The sequence shown here is derived from an EMBL/GenBank/DDBJ whole genome shotgun (WGS) entry which is preliminary data.</text>
</comment>
<feature type="domain" description="RsdA/BaiN/AoA(So)-like Rossmann fold-like" evidence="4">
    <location>
        <begin position="15"/>
        <end position="395"/>
    </location>
</feature>
<reference evidence="6 7" key="1">
    <citation type="submission" date="2018-08" db="EMBL/GenBank/DDBJ databases">
        <title>Acidipila sp. 4G-K13, an acidobacterium isolated from forest soil.</title>
        <authorList>
            <person name="Gao Z.-H."/>
            <person name="Qiu L.-H."/>
        </authorList>
    </citation>
    <scope>NUCLEOTIDE SEQUENCE [LARGE SCALE GENOMIC DNA]</scope>
    <source>
        <strain evidence="6 7">4G-K13</strain>
    </source>
</reference>
<dbReference type="Gene3D" id="2.40.30.10">
    <property type="entry name" value="Translation factors"/>
    <property type="match status" value="1"/>
</dbReference>
<evidence type="ECO:0000259" key="4">
    <source>
        <dbReference type="Pfam" id="PF03486"/>
    </source>
</evidence>